<accession>A0A1G6WV67</accession>
<gene>
    <name evidence="1" type="ORF">SAMN05192552_10402</name>
</gene>
<evidence type="ECO:0008006" key="3">
    <source>
        <dbReference type="Google" id="ProtNLM"/>
    </source>
</evidence>
<proteinExistence type="predicted"/>
<evidence type="ECO:0000313" key="2">
    <source>
        <dbReference type="Proteomes" id="UP000324021"/>
    </source>
</evidence>
<dbReference type="InterPro" id="IPR046139">
    <property type="entry name" value="DUF6141"/>
</dbReference>
<reference evidence="1 2" key="1">
    <citation type="submission" date="2016-10" db="EMBL/GenBank/DDBJ databases">
        <authorList>
            <person name="Varghese N."/>
            <person name="Submissions S."/>
        </authorList>
    </citation>
    <scope>NUCLEOTIDE SEQUENCE [LARGE SCALE GENOMIC DNA]</scope>
    <source>
        <strain evidence="1 2">CDM_1</strain>
    </source>
</reference>
<dbReference type="Proteomes" id="UP000324021">
    <property type="component" value="Unassembled WGS sequence"/>
</dbReference>
<dbReference type="AlphaFoldDB" id="A0A1G6WV67"/>
<protein>
    <recommendedName>
        <fullName evidence="3">PH (Pleckstrin Homology) domain-containing protein</fullName>
    </recommendedName>
</protein>
<organism evidence="1 2">
    <name type="scientific">Natrinema hispanicum</name>
    <dbReference type="NCBI Taxonomy" id="392421"/>
    <lineage>
        <taxon>Archaea</taxon>
        <taxon>Methanobacteriati</taxon>
        <taxon>Methanobacteriota</taxon>
        <taxon>Stenosarchaea group</taxon>
        <taxon>Halobacteria</taxon>
        <taxon>Halobacteriales</taxon>
        <taxon>Natrialbaceae</taxon>
        <taxon>Natrinema</taxon>
    </lineage>
</organism>
<dbReference type="Pfam" id="PF19638">
    <property type="entry name" value="DUF6141"/>
    <property type="match status" value="1"/>
</dbReference>
<sequence>MLLFAAENRNGGLIVVGATAALLYSLRLQTEVRADGIYFKMWPLHWSFRRITWSEIERYEPRQYSPLREFGGWGIRWASGKLAYNVSGNRGVWIERANGRAVLIGSQRPENFVRAIEEVSES</sequence>
<evidence type="ECO:0000313" key="1">
    <source>
        <dbReference type="EMBL" id="SDD68915.1"/>
    </source>
</evidence>
<dbReference type="EMBL" id="FMZP01000040">
    <property type="protein sequence ID" value="SDD68915.1"/>
    <property type="molecule type" value="Genomic_DNA"/>
</dbReference>
<name>A0A1G6WV67_9EURY</name>